<dbReference type="SMART" id="SM00014">
    <property type="entry name" value="acidPPc"/>
    <property type="match status" value="1"/>
</dbReference>
<keyword evidence="1" id="KW-0732">Signal</keyword>
<dbReference type="Pfam" id="PF01569">
    <property type="entry name" value="PAP2"/>
    <property type="match status" value="1"/>
</dbReference>
<dbReference type="OrthoDB" id="9773582at2"/>
<evidence type="ECO:0000313" key="4">
    <source>
        <dbReference type="Proteomes" id="UP000071065"/>
    </source>
</evidence>
<reference evidence="3 4" key="1">
    <citation type="journal article" date="2016" name="Front. Microbiol.">
        <title>Genomic Insight into the Host-Endosymbiont Relationship of Endozoicomonas montiporae CL-33(T) with its Coral Host.</title>
        <authorList>
            <person name="Ding J.-Y."/>
            <person name="Shiu J.-H."/>
            <person name="Chen W.-M."/>
            <person name="Chiang Y.-R."/>
            <person name="Tang S.-L."/>
        </authorList>
    </citation>
    <scope>NUCLEOTIDE SEQUENCE [LARGE SCALE GENOMIC DNA]</scope>
    <source>
        <strain evidence="3 4">CL-33</strain>
    </source>
</reference>
<dbReference type="SUPFAM" id="SSF48317">
    <property type="entry name" value="Acid phosphatase/Vanadium-dependent haloperoxidase"/>
    <property type="match status" value="1"/>
</dbReference>
<evidence type="ECO:0000256" key="1">
    <source>
        <dbReference type="SAM" id="SignalP"/>
    </source>
</evidence>
<evidence type="ECO:0000313" key="3">
    <source>
        <dbReference type="EMBL" id="AMO55223.1"/>
    </source>
</evidence>
<accession>A0A142B8Z7</accession>
<organism evidence="3 4">
    <name type="scientific">Endozoicomonas montiporae CL-33</name>
    <dbReference type="NCBI Taxonomy" id="570277"/>
    <lineage>
        <taxon>Bacteria</taxon>
        <taxon>Pseudomonadati</taxon>
        <taxon>Pseudomonadota</taxon>
        <taxon>Gammaproteobacteria</taxon>
        <taxon>Oceanospirillales</taxon>
        <taxon>Endozoicomonadaceae</taxon>
        <taxon>Endozoicomonas</taxon>
    </lineage>
</organism>
<protein>
    <submittedName>
        <fullName evidence="3">Phosphoesterase PA-phosphatase related protein</fullName>
    </submittedName>
</protein>
<evidence type="ECO:0000259" key="2">
    <source>
        <dbReference type="SMART" id="SM00014"/>
    </source>
</evidence>
<dbReference type="AlphaFoldDB" id="A0A142B8Z7"/>
<feature type="signal peptide" evidence="1">
    <location>
        <begin position="1"/>
        <end position="27"/>
    </location>
</feature>
<dbReference type="InterPro" id="IPR000326">
    <property type="entry name" value="PAP2/HPO"/>
</dbReference>
<dbReference type="EMBL" id="CP013251">
    <property type="protein sequence ID" value="AMO55223.1"/>
    <property type="molecule type" value="Genomic_DNA"/>
</dbReference>
<dbReference type="Gene3D" id="1.20.144.10">
    <property type="entry name" value="Phosphatidic acid phosphatase type 2/haloperoxidase"/>
    <property type="match status" value="1"/>
</dbReference>
<dbReference type="Proteomes" id="UP000071065">
    <property type="component" value="Chromosome"/>
</dbReference>
<dbReference type="PATRIC" id="fig|570277.3.peg.1097"/>
<sequence>MFQHLTINKIGFLALLLGLVLSSGAQATTTRQMGSWLSNNMMWIASAHTLFNEYDAEEDWAWANGLTQLHAGAAVSRGFVITRLKRNIDKTRPDGGGQSFPSGHAARSYYPAWYIYHRYGFKQAAPYLLAATYSGYTRVDAKRHYWSDIAASAAITYAISHYMTSSADDPAQPKFGVGFGGDGVWFNYDWRW</sequence>
<gene>
    <name evidence="3" type="ORF">EZMO1_1009</name>
</gene>
<dbReference type="KEGG" id="emp:EZMO1_1009"/>
<dbReference type="STRING" id="570277.EZMO1_1009"/>
<name>A0A142B8Z7_9GAMM</name>
<feature type="chain" id="PRO_5007492574" evidence="1">
    <location>
        <begin position="28"/>
        <end position="192"/>
    </location>
</feature>
<proteinExistence type="predicted"/>
<feature type="domain" description="Phosphatidic acid phosphatase type 2/haloperoxidase" evidence="2">
    <location>
        <begin position="67"/>
        <end position="164"/>
    </location>
</feature>
<dbReference type="InterPro" id="IPR036938">
    <property type="entry name" value="PAP2/HPO_sf"/>
</dbReference>